<evidence type="ECO:0000313" key="4">
    <source>
        <dbReference type="EMBL" id="PYC85381.1"/>
    </source>
</evidence>
<organism evidence="4 5">
    <name type="scientific">Streptomyces tateyamensis</name>
    <dbReference type="NCBI Taxonomy" id="565073"/>
    <lineage>
        <taxon>Bacteria</taxon>
        <taxon>Bacillati</taxon>
        <taxon>Actinomycetota</taxon>
        <taxon>Actinomycetes</taxon>
        <taxon>Kitasatosporales</taxon>
        <taxon>Streptomycetaceae</taxon>
        <taxon>Streptomyces</taxon>
    </lineage>
</organism>
<protein>
    <submittedName>
        <fullName evidence="4">GNAT family N-acetyltransferase</fullName>
    </submittedName>
</protein>
<evidence type="ECO:0000256" key="2">
    <source>
        <dbReference type="ARBA" id="ARBA00023315"/>
    </source>
</evidence>
<feature type="domain" description="N-acetyltransferase" evidence="3">
    <location>
        <begin position="3"/>
        <end position="174"/>
    </location>
</feature>
<evidence type="ECO:0000313" key="5">
    <source>
        <dbReference type="Proteomes" id="UP000248039"/>
    </source>
</evidence>
<dbReference type="RefSeq" id="WP_110666658.1">
    <property type="nucleotide sequence ID" value="NZ_PYBW01000022.1"/>
</dbReference>
<dbReference type="SUPFAM" id="SSF55729">
    <property type="entry name" value="Acyl-CoA N-acyltransferases (Nat)"/>
    <property type="match status" value="1"/>
</dbReference>
<keyword evidence="2" id="KW-0012">Acyltransferase</keyword>
<dbReference type="AlphaFoldDB" id="A0A2V4NKV6"/>
<reference evidence="4 5" key="1">
    <citation type="submission" date="2018-03" db="EMBL/GenBank/DDBJ databases">
        <title>Bioinformatic expansion and discovery of thiopeptide antibiotics.</title>
        <authorList>
            <person name="Schwalen C.J."/>
            <person name="Hudson G.A."/>
            <person name="Mitchell D.A."/>
        </authorList>
    </citation>
    <scope>NUCLEOTIDE SEQUENCE [LARGE SCALE GENOMIC DNA]</scope>
    <source>
        <strain evidence="4 5">ATCC 21389</strain>
    </source>
</reference>
<dbReference type="PANTHER" id="PTHR43877">
    <property type="entry name" value="AMINOALKYLPHOSPHONATE N-ACETYLTRANSFERASE-RELATED-RELATED"/>
    <property type="match status" value="1"/>
</dbReference>
<dbReference type="GO" id="GO:0016747">
    <property type="term" value="F:acyltransferase activity, transferring groups other than amino-acyl groups"/>
    <property type="evidence" value="ECO:0007669"/>
    <property type="project" value="InterPro"/>
</dbReference>
<proteinExistence type="predicted"/>
<gene>
    <name evidence="4" type="ORF">C7C46_06445</name>
</gene>
<dbReference type="InterPro" id="IPR050832">
    <property type="entry name" value="Bact_Acetyltransf"/>
</dbReference>
<sequence length="174" mass="18939">MTPEIRTGGPADVPDILALLDAAVAWLAAQGRTEQWGATPWSGRPAAVERVERYAREYLVRIAADSEGRTIGSCILADHAPDYAPKTDQPELYVQQLVISREHRNSGVGAALIADARAEAARRGVGLLRVDCYAGPDRKLVGQYRALGFTETEPFEVAMADGTRWPGQVLEIRL</sequence>
<dbReference type="OrthoDB" id="7011037at2"/>
<evidence type="ECO:0000259" key="3">
    <source>
        <dbReference type="PROSITE" id="PS51186"/>
    </source>
</evidence>
<dbReference type="Pfam" id="PF00583">
    <property type="entry name" value="Acetyltransf_1"/>
    <property type="match status" value="1"/>
</dbReference>
<name>A0A2V4NKV6_9ACTN</name>
<dbReference type="Proteomes" id="UP000248039">
    <property type="component" value="Unassembled WGS sequence"/>
</dbReference>
<dbReference type="Gene3D" id="3.40.630.30">
    <property type="match status" value="1"/>
</dbReference>
<dbReference type="EMBL" id="PYBW01000022">
    <property type="protein sequence ID" value="PYC85381.1"/>
    <property type="molecule type" value="Genomic_DNA"/>
</dbReference>
<keyword evidence="1 4" id="KW-0808">Transferase</keyword>
<dbReference type="InterPro" id="IPR000182">
    <property type="entry name" value="GNAT_dom"/>
</dbReference>
<evidence type="ECO:0000256" key="1">
    <source>
        <dbReference type="ARBA" id="ARBA00022679"/>
    </source>
</evidence>
<keyword evidence="5" id="KW-1185">Reference proteome</keyword>
<dbReference type="PROSITE" id="PS51186">
    <property type="entry name" value="GNAT"/>
    <property type="match status" value="1"/>
</dbReference>
<dbReference type="InterPro" id="IPR016181">
    <property type="entry name" value="Acyl_CoA_acyltransferase"/>
</dbReference>
<accession>A0A2V4NKV6</accession>
<comment type="caution">
    <text evidence="4">The sequence shown here is derived from an EMBL/GenBank/DDBJ whole genome shotgun (WGS) entry which is preliminary data.</text>
</comment>